<dbReference type="Pfam" id="PF07729">
    <property type="entry name" value="FCD"/>
    <property type="match status" value="1"/>
</dbReference>
<proteinExistence type="predicted"/>
<dbReference type="PANTHER" id="PTHR43537:SF5">
    <property type="entry name" value="UXU OPERON TRANSCRIPTIONAL REGULATOR"/>
    <property type="match status" value="1"/>
</dbReference>
<evidence type="ECO:0000256" key="3">
    <source>
        <dbReference type="ARBA" id="ARBA00023163"/>
    </source>
</evidence>
<dbReference type="InterPro" id="IPR008920">
    <property type="entry name" value="TF_FadR/GntR_C"/>
</dbReference>
<keyword evidence="1" id="KW-0805">Transcription regulation</keyword>
<dbReference type="InterPro" id="IPR036388">
    <property type="entry name" value="WH-like_DNA-bd_sf"/>
</dbReference>
<evidence type="ECO:0000313" key="5">
    <source>
        <dbReference type="EMBL" id="MFC5996444.1"/>
    </source>
</evidence>
<accession>A0ABW1J7D2</accession>
<dbReference type="Proteomes" id="UP001596302">
    <property type="component" value="Unassembled WGS sequence"/>
</dbReference>
<dbReference type="CDD" id="cd07377">
    <property type="entry name" value="WHTH_GntR"/>
    <property type="match status" value="1"/>
</dbReference>
<dbReference type="EMBL" id="JBHSQW010000039">
    <property type="protein sequence ID" value="MFC5996444.1"/>
    <property type="molecule type" value="Genomic_DNA"/>
</dbReference>
<dbReference type="PANTHER" id="PTHR43537">
    <property type="entry name" value="TRANSCRIPTIONAL REGULATOR, GNTR FAMILY"/>
    <property type="match status" value="1"/>
</dbReference>
<dbReference type="Gene3D" id="1.10.10.10">
    <property type="entry name" value="Winged helix-like DNA-binding domain superfamily/Winged helix DNA-binding domain"/>
    <property type="match status" value="1"/>
</dbReference>
<evidence type="ECO:0000256" key="2">
    <source>
        <dbReference type="ARBA" id="ARBA00023125"/>
    </source>
</evidence>
<organism evidence="5 6">
    <name type="scientific">Pseudonocardia hispaniensis</name>
    <dbReference type="NCBI Taxonomy" id="904933"/>
    <lineage>
        <taxon>Bacteria</taxon>
        <taxon>Bacillati</taxon>
        <taxon>Actinomycetota</taxon>
        <taxon>Actinomycetes</taxon>
        <taxon>Pseudonocardiales</taxon>
        <taxon>Pseudonocardiaceae</taxon>
        <taxon>Pseudonocardia</taxon>
    </lineage>
</organism>
<dbReference type="Gene3D" id="1.20.120.530">
    <property type="entry name" value="GntR ligand-binding domain-like"/>
    <property type="match status" value="1"/>
</dbReference>
<evidence type="ECO:0000313" key="6">
    <source>
        <dbReference type="Proteomes" id="UP001596302"/>
    </source>
</evidence>
<dbReference type="PROSITE" id="PS50949">
    <property type="entry name" value="HTH_GNTR"/>
    <property type="match status" value="1"/>
</dbReference>
<keyword evidence="3" id="KW-0804">Transcription</keyword>
<keyword evidence="6" id="KW-1185">Reference proteome</keyword>
<dbReference type="SMART" id="SM00895">
    <property type="entry name" value="FCD"/>
    <property type="match status" value="1"/>
</dbReference>
<gene>
    <name evidence="5" type="ORF">ACFQE5_19760</name>
</gene>
<dbReference type="InterPro" id="IPR000524">
    <property type="entry name" value="Tscrpt_reg_HTH_GntR"/>
</dbReference>
<dbReference type="Pfam" id="PF00392">
    <property type="entry name" value="GntR"/>
    <property type="match status" value="1"/>
</dbReference>
<dbReference type="SUPFAM" id="SSF48008">
    <property type="entry name" value="GntR ligand-binding domain-like"/>
    <property type="match status" value="1"/>
</dbReference>
<evidence type="ECO:0000259" key="4">
    <source>
        <dbReference type="PROSITE" id="PS50949"/>
    </source>
</evidence>
<keyword evidence="2" id="KW-0238">DNA-binding</keyword>
<sequence>MSEPKFTQLTPQPLWTAAVDQLRELIDTGAIPPGTRLPGERTLCAQLGISRVSLREALRVLQAIGYVETRPGAGTFARVPDPVEPEQAATWFENDLHVVELFELRMLVEPGAAALAAARRVEDDVARMRFAIDQMRDAAARSDRLATVAADAEFHRVVGASLGNDAVKSLVEFMQERSGVERRVSLSVPGQIERAINGHLAILEAIAAKDAEAARLAMLHHLEDAMRFLRQHTEQHRTDKHHEQRRQR</sequence>
<dbReference type="SUPFAM" id="SSF46785">
    <property type="entry name" value="Winged helix' DNA-binding domain"/>
    <property type="match status" value="1"/>
</dbReference>
<feature type="domain" description="HTH gntR-type" evidence="4">
    <location>
        <begin position="12"/>
        <end position="80"/>
    </location>
</feature>
<reference evidence="6" key="1">
    <citation type="journal article" date="2019" name="Int. J. Syst. Evol. Microbiol.">
        <title>The Global Catalogue of Microorganisms (GCM) 10K type strain sequencing project: providing services to taxonomists for standard genome sequencing and annotation.</title>
        <authorList>
            <consortium name="The Broad Institute Genomics Platform"/>
            <consortium name="The Broad Institute Genome Sequencing Center for Infectious Disease"/>
            <person name="Wu L."/>
            <person name="Ma J."/>
        </authorList>
    </citation>
    <scope>NUCLEOTIDE SEQUENCE [LARGE SCALE GENOMIC DNA]</scope>
    <source>
        <strain evidence="6">CCM 8391</strain>
    </source>
</reference>
<dbReference type="InterPro" id="IPR011711">
    <property type="entry name" value="GntR_C"/>
</dbReference>
<comment type="caution">
    <text evidence="5">The sequence shown here is derived from an EMBL/GenBank/DDBJ whole genome shotgun (WGS) entry which is preliminary data.</text>
</comment>
<dbReference type="SMART" id="SM00345">
    <property type="entry name" value="HTH_GNTR"/>
    <property type="match status" value="1"/>
</dbReference>
<dbReference type="PRINTS" id="PR00035">
    <property type="entry name" value="HTHGNTR"/>
</dbReference>
<dbReference type="InterPro" id="IPR036390">
    <property type="entry name" value="WH_DNA-bd_sf"/>
</dbReference>
<dbReference type="RefSeq" id="WP_379587113.1">
    <property type="nucleotide sequence ID" value="NZ_JBHSQW010000039.1"/>
</dbReference>
<name>A0ABW1J7D2_9PSEU</name>
<protein>
    <submittedName>
        <fullName evidence="5">FadR/GntR family transcriptional regulator</fullName>
    </submittedName>
</protein>
<evidence type="ECO:0000256" key="1">
    <source>
        <dbReference type="ARBA" id="ARBA00023015"/>
    </source>
</evidence>